<dbReference type="InterPro" id="IPR001077">
    <property type="entry name" value="COMT_C"/>
</dbReference>
<dbReference type="EMBL" id="ML178825">
    <property type="protein sequence ID" value="TFL01418.1"/>
    <property type="molecule type" value="Genomic_DNA"/>
</dbReference>
<dbReference type="Pfam" id="PF00891">
    <property type="entry name" value="Methyltransf_2"/>
    <property type="match status" value="1"/>
</dbReference>
<keyword evidence="2 6" id="KW-0808">Transferase</keyword>
<name>A0A5C3QJA8_9AGAR</name>
<dbReference type="PANTHER" id="PTHR43712">
    <property type="entry name" value="PUTATIVE (AFU_ORTHOLOGUE AFUA_4G14580)-RELATED"/>
    <property type="match status" value="1"/>
</dbReference>
<evidence type="ECO:0000313" key="7">
    <source>
        <dbReference type="Proteomes" id="UP000305067"/>
    </source>
</evidence>
<dbReference type="SUPFAM" id="SSF46785">
    <property type="entry name" value="Winged helix' DNA-binding domain"/>
    <property type="match status" value="1"/>
</dbReference>
<dbReference type="GO" id="GO:0008171">
    <property type="term" value="F:O-methyltransferase activity"/>
    <property type="evidence" value="ECO:0007669"/>
    <property type="project" value="InterPro"/>
</dbReference>
<dbReference type="GO" id="GO:0046983">
    <property type="term" value="F:protein dimerization activity"/>
    <property type="evidence" value="ECO:0007669"/>
    <property type="project" value="InterPro"/>
</dbReference>
<evidence type="ECO:0000256" key="3">
    <source>
        <dbReference type="ARBA" id="ARBA00022691"/>
    </source>
</evidence>
<dbReference type="Proteomes" id="UP000305067">
    <property type="component" value="Unassembled WGS sequence"/>
</dbReference>
<proteinExistence type="predicted"/>
<dbReference type="AlphaFoldDB" id="A0A5C3QJA8"/>
<feature type="domain" description="O-methyltransferase dimerisation" evidence="5">
    <location>
        <begin position="80"/>
        <end position="154"/>
    </location>
</feature>
<protein>
    <submittedName>
        <fullName evidence="6">S-adenosyl-L-methionine-dependent methyltransferase</fullName>
    </submittedName>
</protein>
<dbReference type="Gene3D" id="1.10.10.10">
    <property type="entry name" value="Winged helix-like DNA-binding domain superfamily/Winged helix DNA-binding domain"/>
    <property type="match status" value="1"/>
</dbReference>
<dbReference type="PROSITE" id="PS51683">
    <property type="entry name" value="SAM_OMT_II"/>
    <property type="match status" value="1"/>
</dbReference>
<dbReference type="Pfam" id="PF08100">
    <property type="entry name" value="Dimerisation"/>
    <property type="match status" value="1"/>
</dbReference>
<dbReference type="OrthoDB" id="2410195at2759"/>
<keyword evidence="7" id="KW-1185">Reference proteome</keyword>
<evidence type="ECO:0000259" key="4">
    <source>
        <dbReference type="Pfam" id="PF00891"/>
    </source>
</evidence>
<evidence type="ECO:0000259" key="5">
    <source>
        <dbReference type="Pfam" id="PF08100"/>
    </source>
</evidence>
<accession>A0A5C3QJA8</accession>
<keyword evidence="1 6" id="KW-0489">Methyltransferase</keyword>
<feature type="domain" description="O-methyltransferase C-terminal" evidence="4">
    <location>
        <begin position="241"/>
        <end position="388"/>
    </location>
</feature>
<dbReference type="PANTHER" id="PTHR43712:SF2">
    <property type="entry name" value="O-METHYLTRANSFERASE CICE"/>
    <property type="match status" value="1"/>
</dbReference>
<dbReference type="InterPro" id="IPR012967">
    <property type="entry name" value="COMT_dimerisation"/>
</dbReference>
<sequence>MASLAPLLELINTGIANLQSVEKKNNTPIPNLSQPFHPASEAFRADPVAAEAAAHVVAAALQLVATLSPPVEGLYTLAAAGSFKTAALRVAHESNVTEILREAGPQGLHVKDVAQKNGLDEKKLDRILRYLSSTHIYEEVEPNVFRNNRLSSLLDSGKPSADVISSPTTKFDGAMGPGALVAHHLDELTHSAAYTWENLSDPKTGHSYRSDQCPMSTHLGREINCWDYFCEPGQEFRRHRFDLAMKGMQSLQPAAAVLDGLEWGKLPKGSTVVDVGGGIGTYMAPLAENFPELKIVVQDLPKTIQNAHEFWAETNPQAVAEKRVSLEEQSFFDAQPERDVDVFFMKSIIHDWADSDSKKILTQLRKAAGKNTKLVLAESIIPYTSRMSEEAADIKGRVPGSVHKQAPAPLLPNSRSGPMVMTADMVMLIGLAGQERTFDHMQALLLSTGWKVEEVRHPASEHVMYSFYVSSPV</sequence>
<dbReference type="InterPro" id="IPR029063">
    <property type="entry name" value="SAM-dependent_MTases_sf"/>
</dbReference>
<dbReference type="InterPro" id="IPR036388">
    <property type="entry name" value="WH-like_DNA-bd_sf"/>
</dbReference>
<evidence type="ECO:0000313" key="6">
    <source>
        <dbReference type="EMBL" id="TFL01418.1"/>
    </source>
</evidence>
<dbReference type="Gene3D" id="3.40.50.150">
    <property type="entry name" value="Vaccinia Virus protein VP39"/>
    <property type="match status" value="1"/>
</dbReference>
<evidence type="ECO:0000256" key="2">
    <source>
        <dbReference type="ARBA" id="ARBA00022679"/>
    </source>
</evidence>
<dbReference type="InterPro" id="IPR036390">
    <property type="entry name" value="WH_DNA-bd_sf"/>
</dbReference>
<dbReference type="SUPFAM" id="SSF53335">
    <property type="entry name" value="S-adenosyl-L-methionine-dependent methyltransferases"/>
    <property type="match status" value="1"/>
</dbReference>
<evidence type="ECO:0000256" key="1">
    <source>
        <dbReference type="ARBA" id="ARBA00022603"/>
    </source>
</evidence>
<reference evidence="6 7" key="1">
    <citation type="journal article" date="2019" name="Nat. Ecol. Evol.">
        <title>Megaphylogeny resolves global patterns of mushroom evolution.</title>
        <authorList>
            <person name="Varga T."/>
            <person name="Krizsan K."/>
            <person name="Foldi C."/>
            <person name="Dima B."/>
            <person name="Sanchez-Garcia M."/>
            <person name="Sanchez-Ramirez S."/>
            <person name="Szollosi G.J."/>
            <person name="Szarkandi J.G."/>
            <person name="Papp V."/>
            <person name="Albert L."/>
            <person name="Andreopoulos W."/>
            <person name="Angelini C."/>
            <person name="Antonin V."/>
            <person name="Barry K.W."/>
            <person name="Bougher N.L."/>
            <person name="Buchanan P."/>
            <person name="Buyck B."/>
            <person name="Bense V."/>
            <person name="Catcheside P."/>
            <person name="Chovatia M."/>
            <person name="Cooper J."/>
            <person name="Damon W."/>
            <person name="Desjardin D."/>
            <person name="Finy P."/>
            <person name="Geml J."/>
            <person name="Haridas S."/>
            <person name="Hughes K."/>
            <person name="Justo A."/>
            <person name="Karasinski D."/>
            <person name="Kautmanova I."/>
            <person name="Kiss B."/>
            <person name="Kocsube S."/>
            <person name="Kotiranta H."/>
            <person name="LaButti K.M."/>
            <person name="Lechner B.E."/>
            <person name="Liimatainen K."/>
            <person name="Lipzen A."/>
            <person name="Lukacs Z."/>
            <person name="Mihaltcheva S."/>
            <person name="Morgado L.N."/>
            <person name="Niskanen T."/>
            <person name="Noordeloos M.E."/>
            <person name="Ohm R.A."/>
            <person name="Ortiz-Santana B."/>
            <person name="Ovrebo C."/>
            <person name="Racz N."/>
            <person name="Riley R."/>
            <person name="Savchenko A."/>
            <person name="Shiryaev A."/>
            <person name="Soop K."/>
            <person name="Spirin V."/>
            <person name="Szebenyi C."/>
            <person name="Tomsovsky M."/>
            <person name="Tulloss R.E."/>
            <person name="Uehling J."/>
            <person name="Grigoriev I.V."/>
            <person name="Vagvolgyi C."/>
            <person name="Papp T."/>
            <person name="Martin F.M."/>
            <person name="Miettinen O."/>
            <person name="Hibbett D.S."/>
            <person name="Nagy L.G."/>
        </authorList>
    </citation>
    <scope>NUCLEOTIDE SEQUENCE [LARGE SCALE GENOMIC DNA]</scope>
    <source>
        <strain evidence="6 7">CBS 309.79</strain>
    </source>
</reference>
<keyword evidence="3" id="KW-0949">S-adenosyl-L-methionine</keyword>
<gene>
    <name evidence="6" type="ORF">BDV98DRAFT_568069</name>
</gene>
<dbReference type="InterPro" id="IPR016461">
    <property type="entry name" value="COMT-like"/>
</dbReference>
<dbReference type="GO" id="GO:0032259">
    <property type="term" value="P:methylation"/>
    <property type="evidence" value="ECO:0007669"/>
    <property type="project" value="UniProtKB-KW"/>
</dbReference>
<organism evidence="6 7">
    <name type="scientific">Pterulicium gracile</name>
    <dbReference type="NCBI Taxonomy" id="1884261"/>
    <lineage>
        <taxon>Eukaryota</taxon>
        <taxon>Fungi</taxon>
        <taxon>Dikarya</taxon>
        <taxon>Basidiomycota</taxon>
        <taxon>Agaricomycotina</taxon>
        <taxon>Agaricomycetes</taxon>
        <taxon>Agaricomycetidae</taxon>
        <taxon>Agaricales</taxon>
        <taxon>Pleurotineae</taxon>
        <taxon>Pterulaceae</taxon>
        <taxon>Pterulicium</taxon>
    </lineage>
</organism>